<dbReference type="EMBL" id="JADFTS010000005">
    <property type="protein sequence ID" value="KAF9604693.1"/>
    <property type="molecule type" value="Genomic_DNA"/>
</dbReference>
<evidence type="ECO:0000313" key="2">
    <source>
        <dbReference type="EMBL" id="KAF9604693.1"/>
    </source>
</evidence>
<dbReference type="PANTHER" id="PTHR44372">
    <property type="entry name" value="ELONGATION FACTOR 1-GAMMA 1-RELATED"/>
    <property type="match status" value="1"/>
</dbReference>
<name>A0A835HWR9_9MAGN</name>
<dbReference type="FunFam" id="3.40.30.10:FF:000148">
    <property type="entry name" value="Elongation factor 1B gamma"/>
    <property type="match status" value="1"/>
</dbReference>
<dbReference type="InterPro" id="IPR004045">
    <property type="entry name" value="Glutathione_S-Trfase_N"/>
</dbReference>
<dbReference type="PANTHER" id="PTHR44372:SF1">
    <property type="entry name" value="ELONGATION FACTOR 1-GAMMA 3"/>
    <property type="match status" value="1"/>
</dbReference>
<dbReference type="SUPFAM" id="SSF52833">
    <property type="entry name" value="Thioredoxin-like"/>
    <property type="match status" value="1"/>
</dbReference>
<accession>A0A835HWR9</accession>
<dbReference type="PROSITE" id="PS50404">
    <property type="entry name" value="GST_NTER"/>
    <property type="match status" value="1"/>
</dbReference>
<dbReference type="OrthoDB" id="1718514at2759"/>
<dbReference type="AlphaFoldDB" id="A0A835HWR9"/>
<protein>
    <recommendedName>
        <fullName evidence="1">GST N-terminal domain-containing protein</fullName>
    </recommendedName>
</protein>
<evidence type="ECO:0000313" key="3">
    <source>
        <dbReference type="Proteomes" id="UP000631114"/>
    </source>
</evidence>
<dbReference type="Gene3D" id="3.40.30.10">
    <property type="entry name" value="Glutaredoxin"/>
    <property type="match status" value="1"/>
</dbReference>
<proteinExistence type="predicted"/>
<dbReference type="CDD" id="cd03044">
    <property type="entry name" value="GST_N_EF1Bgamma"/>
    <property type="match status" value="1"/>
</dbReference>
<dbReference type="InterPro" id="IPR036249">
    <property type="entry name" value="Thioredoxin-like_sf"/>
</dbReference>
<dbReference type="InterPro" id="IPR044628">
    <property type="entry name" value="EF-1-gamma_plant"/>
</dbReference>
<dbReference type="Pfam" id="PF02798">
    <property type="entry name" value="GST_N"/>
    <property type="match status" value="1"/>
</dbReference>
<dbReference type="GO" id="GO:0004364">
    <property type="term" value="F:glutathione transferase activity"/>
    <property type="evidence" value="ECO:0007669"/>
    <property type="project" value="InterPro"/>
</dbReference>
<reference evidence="2 3" key="1">
    <citation type="submission" date="2020-10" db="EMBL/GenBank/DDBJ databases">
        <title>The Coptis chinensis genome and diversification of protoberbering-type alkaloids.</title>
        <authorList>
            <person name="Wang B."/>
            <person name="Shu S."/>
            <person name="Song C."/>
            <person name="Liu Y."/>
        </authorList>
    </citation>
    <scope>NUCLEOTIDE SEQUENCE [LARGE SCALE GENOMIC DNA]</scope>
    <source>
        <strain evidence="2">HL-2020</strain>
        <tissue evidence="2">Leaf</tissue>
    </source>
</reference>
<organism evidence="2 3">
    <name type="scientific">Coptis chinensis</name>
    <dbReference type="NCBI Taxonomy" id="261450"/>
    <lineage>
        <taxon>Eukaryota</taxon>
        <taxon>Viridiplantae</taxon>
        <taxon>Streptophyta</taxon>
        <taxon>Embryophyta</taxon>
        <taxon>Tracheophyta</taxon>
        <taxon>Spermatophyta</taxon>
        <taxon>Magnoliopsida</taxon>
        <taxon>Ranunculales</taxon>
        <taxon>Ranunculaceae</taxon>
        <taxon>Coptidoideae</taxon>
        <taxon>Coptis</taxon>
    </lineage>
</organism>
<sequence length="100" mass="10924">MALILHAGSTNKNAYKALIAAEYSGVDVKLVEDFQMGVMNKSPGFVKMNPIGKVPVLETPDGPLFESNAIACYVVRLKENNPLLGSSLIEYGRVEQWIVL</sequence>
<dbReference type="Proteomes" id="UP000631114">
    <property type="component" value="Unassembled WGS sequence"/>
</dbReference>
<keyword evidence="3" id="KW-1185">Reference proteome</keyword>
<comment type="caution">
    <text evidence="2">The sequence shown here is derived from an EMBL/GenBank/DDBJ whole genome shotgun (WGS) entry which is preliminary data.</text>
</comment>
<evidence type="ECO:0000259" key="1">
    <source>
        <dbReference type="PROSITE" id="PS50404"/>
    </source>
</evidence>
<feature type="domain" description="GST N-terminal" evidence="1">
    <location>
        <begin position="1"/>
        <end position="82"/>
    </location>
</feature>
<gene>
    <name evidence="2" type="ORF">IFM89_009129</name>
</gene>